<comment type="caution">
    <text evidence="2">The sequence shown here is derived from an EMBL/GenBank/DDBJ whole genome shotgun (WGS) entry which is preliminary data.</text>
</comment>
<dbReference type="PANTHER" id="PTHR42996">
    <property type="entry name" value="PHOSPHATE-BINDING PROTEIN PSTS"/>
    <property type="match status" value="1"/>
</dbReference>
<gene>
    <name evidence="2" type="ORF">OFUS_LOCUS17190</name>
</gene>
<dbReference type="InterPro" id="IPR050962">
    <property type="entry name" value="Phosphate-bind_PstS"/>
</dbReference>
<dbReference type="Gene3D" id="3.40.190.10">
    <property type="entry name" value="Periplasmic binding protein-like II"/>
    <property type="match status" value="2"/>
</dbReference>
<dbReference type="Proteomes" id="UP000749559">
    <property type="component" value="Unassembled WGS sequence"/>
</dbReference>
<dbReference type="SUPFAM" id="SSF53850">
    <property type="entry name" value="Periplasmic binding protein-like II"/>
    <property type="match status" value="1"/>
</dbReference>
<evidence type="ECO:0000313" key="3">
    <source>
        <dbReference type="Proteomes" id="UP000749559"/>
    </source>
</evidence>
<sequence length="274" mass="31537">SIINQRGTTVRPTTDTINAALESSLQTITPEFTINLIDKTAQFAYPIVGVTYLIIYKSGMENCNTAIELQRYIKWIHTEKIPEQEADRLGMVIMKQDFIKTRVDNIFKEMTCSNGQNVYDLKQKQIKDEERSLQTWRLPVYIMIPILTAIILLFCLYVSYTRYKVNRAIWLEHWKILNTDIHFLNTGAVSVTKSISLKTGSYSTSQLEGSKPNIAIWNGNTICLRKSKLNILDLNKKTKRQILTFQSLKHSNIVQLMGVTEIDNTMFIVSENVF</sequence>
<keyword evidence="1" id="KW-0812">Transmembrane</keyword>
<protein>
    <recommendedName>
        <fullName evidence="4">Protein kinase domain-containing protein</fullName>
    </recommendedName>
</protein>
<feature type="non-terminal residue" evidence="2">
    <location>
        <position position="1"/>
    </location>
</feature>
<evidence type="ECO:0000256" key="1">
    <source>
        <dbReference type="SAM" id="Phobius"/>
    </source>
</evidence>
<dbReference type="EMBL" id="CAIIXF020000008">
    <property type="protein sequence ID" value="CAH1792179.1"/>
    <property type="molecule type" value="Genomic_DNA"/>
</dbReference>
<feature type="non-terminal residue" evidence="2">
    <location>
        <position position="274"/>
    </location>
</feature>
<name>A0A8S4PDK6_OWEFU</name>
<accession>A0A8S4PDK6</accession>
<organism evidence="2 3">
    <name type="scientific">Owenia fusiformis</name>
    <name type="common">Polychaete worm</name>
    <dbReference type="NCBI Taxonomy" id="6347"/>
    <lineage>
        <taxon>Eukaryota</taxon>
        <taxon>Metazoa</taxon>
        <taxon>Spiralia</taxon>
        <taxon>Lophotrochozoa</taxon>
        <taxon>Annelida</taxon>
        <taxon>Polychaeta</taxon>
        <taxon>Sedentaria</taxon>
        <taxon>Canalipalpata</taxon>
        <taxon>Sabellida</taxon>
        <taxon>Oweniida</taxon>
        <taxon>Oweniidae</taxon>
        <taxon>Owenia</taxon>
    </lineage>
</organism>
<proteinExistence type="predicted"/>
<reference evidence="2" key="1">
    <citation type="submission" date="2022-03" db="EMBL/GenBank/DDBJ databases">
        <authorList>
            <person name="Martin C."/>
        </authorList>
    </citation>
    <scope>NUCLEOTIDE SEQUENCE</scope>
</reference>
<dbReference type="AlphaFoldDB" id="A0A8S4PDK6"/>
<evidence type="ECO:0008006" key="4">
    <source>
        <dbReference type="Google" id="ProtNLM"/>
    </source>
</evidence>
<dbReference type="PANTHER" id="PTHR42996:SF1">
    <property type="entry name" value="PHOSPHATE-BINDING PROTEIN PSTS"/>
    <property type="match status" value="1"/>
</dbReference>
<evidence type="ECO:0000313" key="2">
    <source>
        <dbReference type="EMBL" id="CAH1792179.1"/>
    </source>
</evidence>
<keyword evidence="1" id="KW-1133">Transmembrane helix</keyword>
<keyword evidence="1" id="KW-0472">Membrane</keyword>
<feature type="transmembrane region" description="Helical" evidence="1">
    <location>
        <begin position="138"/>
        <end position="160"/>
    </location>
</feature>
<keyword evidence="3" id="KW-1185">Reference proteome</keyword>